<keyword evidence="4" id="KW-1185">Reference proteome</keyword>
<feature type="region of interest" description="Disordered" evidence="1">
    <location>
        <begin position="193"/>
        <end position="223"/>
    </location>
</feature>
<dbReference type="PROSITE" id="PS50011">
    <property type="entry name" value="PROTEIN_KINASE_DOM"/>
    <property type="match status" value="1"/>
</dbReference>
<dbReference type="EMBL" id="JAUKUA010000004">
    <property type="protein sequence ID" value="KAK0714712.1"/>
    <property type="molecule type" value="Genomic_DNA"/>
</dbReference>
<dbReference type="GO" id="GO:0005524">
    <property type="term" value="F:ATP binding"/>
    <property type="evidence" value="ECO:0007669"/>
    <property type="project" value="InterPro"/>
</dbReference>
<proteinExistence type="predicted"/>
<reference evidence="3" key="1">
    <citation type="submission" date="2023-06" db="EMBL/GenBank/DDBJ databases">
        <title>Genome-scale phylogeny and comparative genomics of the fungal order Sordariales.</title>
        <authorList>
            <consortium name="Lawrence Berkeley National Laboratory"/>
            <person name="Hensen N."/>
            <person name="Bonometti L."/>
            <person name="Westerberg I."/>
            <person name="Brannstrom I.O."/>
            <person name="Guillou S."/>
            <person name="Cros-Aarteil S."/>
            <person name="Calhoun S."/>
            <person name="Haridas S."/>
            <person name="Kuo A."/>
            <person name="Mondo S."/>
            <person name="Pangilinan J."/>
            <person name="Riley R."/>
            <person name="Labutti K."/>
            <person name="Andreopoulos B."/>
            <person name="Lipzen A."/>
            <person name="Chen C."/>
            <person name="Yanf M."/>
            <person name="Daum C."/>
            <person name="Ng V."/>
            <person name="Clum A."/>
            <person name="Steindorff A."/>
            <person name="Ohm R."/>
            <person name="Martin F."/>
            <person name="Silar P."/>
            <person name="Natvig D."/>
            <person name="Lalanne C."/>
            <person name="Gautier V."/>
            <person name="Ament-Velasquez S.L."/>
            <person name="Kruys A."/>
            <person name="Hutchinson M.I."/>
            <person name="Powell A.J."/>
            <person name="Barry K."/>
            <person name="Miller A.N."/>
            <person name="Grigoriev I.V."/>
            <person name="Debuchy R."/>
            <person name="Gladieux P."/>
            <person name="Thoren M.H."/>
            <person name="Johannesson H."/>
        </authorList>
    </citation>
    <scope>NUCLEOTIDE SEQUENCE</scope>
    <source>
        <strain evidence="3">SMH4607-1</strain>
    </source>
</reference>
<feature type="domain" description="Protein kinase" evidence="2">
    <location>
        <begin position="1"/>
        <end position="248"/>
    </location>
</feature>
<evidence type="ECO:0000256" key="1">
    <source>
        <dbReference type="SAM" id="MobiDB-lite"/>
    </source>
</evidence>
<name>A0AA40DV75_9PEZI</name>
<organism evidence="3 4">
    <name type="scientific">Lasiosphaeris hirsuta</name>
    <dbReference type="NCBI Taxonomy" id="260670"/>
    <lineage>
        <taxon>Eukaryota</taxon>
        <taxon>Fungi</taxon>
        <taxon>Dikarya</taxon>
        <taxon>Ascomycota</taxon>
        <taxon>Pezizomycotina</taxon>
        <taxon>Sordariomycetes</taxon>
        <taxon>Sordariomycetidae</taxon>
        <taxon>Sordariales</taxon>
        <taxon>Lasiosphaeriaceae</taxon>
        <taxon>Lasiosphaeris</taxon>
    </lineage>
</organism>
<evidence type="ECO:0000313" key="4">
    <source>
        <dbReference type="Proteomes" id="UP001172102"/>
    </source>
</evidence>
<dbReference type="SUPFAM" id="SSF56112">
    <property type="entry name" value="Protein kinase-like (PK-like)"/>
    <property type="match status" value="1"/>
</dbReference>
<comment type="caution">
    <text evidence="3">The sequence shown here is derived from an EMBL/GenBank/DDBJ whole genome shotgun (WGS) entry which is preliminary data.</text>
</comment>
<dbReference type="Gene3D" id="1.10.510.10">
    <property type="entry name" value="Transferase(Phosphotransferase) domain 1"/>
    <property type="match status" value="1"/>
</dbReference>
<dbReference type="PANTHER" id="PTHR24359">
    <property type="entry name" value="SERINE/THREONINE-PROTEIN KINASE SBK1"/>
    <property type="match status" value="1"/>
</dbReference>
<evidence type="ECO:0000259" key="2">
    <source>
        <dbReference type="PROSITE" id="PS50011"/>
    </source>
</evidence>
<dbReference type="Pfam" id="PF00069">
    <property type="entry name" value="Pkinase"/>
    <property type="match status" value="1"/>
</dbReference>
<dbReference type="InterPro" id="IPR000719">
    <property type="entry name" value="Prot_kinase_dom"/>
</dbReference>
<dbReference type="AlphaFoldDB" id="A0AA40DV75"/>
<sequence length="304" mass="34100">MWICLCVEFHARQAQIRHGDLKPDKILRFGPTQENIIGTLQFGDWGLAKYHSMATMLQGEKGQDTTTRYGTPLYEPPKVELGEVKLLGHQYDVWSMGCIVLEIIIWLLWGYQGVQKFHADVNGRGPEKLTCCEIRPDHDTDANRSKAVLRPIVVDWMSKIAEAVCPENTVLGALLNLVRKRLLVVELPPSRGQTVYKKDGQAASRPQTPHEPPGARGSDPGNPVIQVTITSRATSGEFLGILKREVFLESGPSKDSTPPPDWWFRPGLRGQILTLKSRARTDICWECPTPKALRTAPGTRPHWR</sequence>
<gene>
    <name evidence="3" type="ORF">B0H67DRAFT_578880</name>
</gene>
<protein>
    <recommendedName>
        <fullName evidence="2">Protein kinase domain-containing protein</fullName>
    </recommendedName>
</protein>
<dbReference type="GO" id="GO:0004674">
    <property type="term" value="F:protein serine/threonine kinase activity"/>
    <property type="evidence" value="ECO:0007669"/>
    <property type="project" value="TreeGrafter"/>
</dbReference>
<dbReference type="PANTHER" id="PTHR24359:SF1">
    <property type="entry name" value="INHIBITOR OF NUCLEAR FACTOR KAPPA-B KINASE EPSILON SUBUNIT HOMOLOG 1-RELATED"/>
    <property type="match status" value="1"/>
</dbReference>
<evidence type="ECO:0000313" key="3">
    <source>
        <dbReference type="EMBL" id="KAK0714712.1"/>
    </source>
</evidence>
<dbReference type="Proteomes" id="UP001172102">
    <property type="component" value="Unassembled WGS sequence"/>
</dbReference>
<accession>A0AA40DV75</accession>
<dbReference type="InterPro" id="IPR011009">
    <property type="entry name" value="Kinase-like_dom_sf"/>
</dbReference>